<evidence type="ECO:0000313" key="1">
    <source>
        <dbReference type="Proteomes" id="UP000095286"/>
    </source>
</evidence>
<proteinExistence type="predicted"/>
<reference evidence="2" key="1">
    <citation type="submission" date="2016-11" db="UniProtKB">
        <authorList>
            <consortium name="WormBaseParasite"/>
        </authorList>
    </citation>
    <scope>IDENTIFICATION</scope>
    <source>
        <strain evidence="2">KR3021</strain>
    </source>
</reference>
<accession>A0AC35UE96</accession>
<protein>
    <submittedName>
        <fullName evidence="2">L51_S25_CI-B8 domain-containing protein</fullName>
    </submittedName>
</protein>
<dbReference type="Proteomes" id="UP000095286">
    <property type="component" value="Unplaced"/>
</dbReference>
<organism evidence="1 2">
    <name type="scientific">Rhabditophanes sp. KR3021</name>
    <dbReference type="NCBI Taxonomy" id="114890"/>
    <lineage>
        <taxon>Eukaryota</taxon>
        <taxon>Metazoa</taxon>
        <taxon>Ecdysozoa</taxon>
        <taxon>Nematoda</taxon>
        <taxon>Chromadorea</taxon>
        <taxon>Rhabditida</taxon>
        <taxon>Tylenchina</taxon>
        <taxon>Panagrolaimomorpha</taxon>
        <taxon>Strongyloidoidea</taxon>
        <taxon>Alloionematidae</taxon>
        <taxon>Rhabditophanes</taxon>
    </lineage>
</organism>
<evidence type="ECO:0000313" key="2">
    <source>
        <dbReference type="WBParaSite" id="RSKR_0001051700.1"/>
    </source>
</evidence>
<name>A0AC35UE96_9BILA</name>
<sequence length="114" mass="13109">MTAPPKGQLDAGPVKRMEKHRKNIDVTVIYSTEKYPRVVILAMEHAISRSRPQMTNCGTGPSMNFVKLVYPDILKLLGDYLYRCLLDDHKVYIMELIPNPNNETRIAKGFKYKL</sequence>
<dbReference type="WBParaSite" id="RSKR_0001051700.1">
    <property type="protein sequence ID" value="RSKR_0001051700.1"/>
    <property type="gene ID" value="RSKR_0001051700"/>
</dbReference>